<accession>A0A7J5ZIV2</accession>
<evidence type="ECO:0000313" key="2">
    <source>
        <dbReference type="EMBL" id="KAF3861021.1"/>
    </source>
</evidence>
<dbReference type="EMBL" id="JAAKFY010000002">
    <property type="protein sequence ID" value="KAF3861021.1"/>
    <property type="molecule type" value="Genomic_DNA"/>
</dbReference>
<dbReference type="AlphaFoldDB" id="A0A7J5ZIV2"/>
<protein>
    <submittedName>
        <fullName evidence="2">Uncharacterized protein</fullName>
    </submittedName>
</protein>
<proteinExistence type="predicted"/>
<evidence type="ECO:0000313" key="3">
    <source>
        <dbReference type="Proteomes" id="UP000518266"/>
    </source>
</evidence>
<reference evidence="2 3" key="1">
    <citation type="submission" date="2020-03" db="EMBL/GenBank/DDBJ databases">
        <title>Dissostichus mawsoni Genome sequencing and assembly.</title>
        <authorList>
            <person name="Park H."/>
        </authorList>
    </citation>
    <scope>NUCLEOTIDE SEQUENCE [LARGE SCALE GENOMIC DNA]</scope>
    <source>
        <strain evidence="2">DM0001</strain>
        <tissue evidence="2">Muscle</tissue>
    </source>
</reference>
<comment type="caution">
    <text evidence="2">The sequence shown here is derived from an EMBL/GenBank/DDBJ whole genome shotgun (WGS) entry which is preliminary data.</text>
</comment>
<dbReference type="Proteomes" id="UP000518266">
    <property type="component" value="Unassembled WGS sequence"/>
</dbReference>
<evidence type="ECO:0000256" key="1">
    <source>
        <dbReference type="SAM" id="MobiDB-lite"/>
    </source>
</evidence>
<gene>
    <name evidence="2" type="ORF">F7725_001276</name>
</gene>
<feature type="region of interest" description="Disordered" evidence="1">
    <location>
        <begin position="14"/>
        <end position="36"/>
    </location>
</feature>
<name>A0A7J5ZIV2_DISMA</name>
<sequence length="118" mass="12634">MKLISLRVFHAPVKLPPLPQSCSRSPPLPPPLLSSSIPPSSPLSLHHVPLFLTSPPLPPPLPPLLPPPLGPGSSPPSPLATGRVVFRPFDTSLTHLTVHRRTGEVFVGAVNRVMKRPI</sequence>
<feature type="compositionally biased region" description="Pro residues" evidence="1">
    <location>
        <begin position="61"/>
        <end position="78"/>
    </location>
</feature>
<feature type="region of interest" description="Disordered" evidence="1">
    <location>
        <begin position="61"/>
        <end position="81"/>
    </location>
</feature>
<keyword evidence="3" id="KW-1185">Reference proteome</keyword>
<organism evidence="2 3">
    <name type="scientific">Dissostichus mawsoni</name>
    <name type="common">Antarctic cod</name>
    <dbReference type="NCBI Taxonomy" id="36200"/>
    <lineage>
        <taxon>Eukaryota</taxon>
        <taxon>Metazoa</taxon>
        <taxon>Chordata</taxon>
        <taxon>Craniata</taxon>
        <taxon>Vertebrata</taxon>
        <taxon>Euteleostomi</taxon>
        <taxon>Actinopterygii</taxon>
        <taxon>Neopterygii</taxon>
        <taxon>Teleostei</taxon>
        <taxon>Neoteleostei</taxon>
        <taxon>Acanthomorphata</taxon>
        <taxon>Eupercaria</taxon>
        <taxon>Perciformes</taxon>
        <taxon>Notothenioidei</taxon>
        <taxon>Nototheniidae</taxon>
        <taxon>Dissostichus</taxon>
    </lineage>
</organism>